<dbReference type="PANTHER" id="PTHR24351">
    <property type="entry name" value="RIBOSOMAL PROTEIN S6 KINASE"/>
    <property type="match status" value="1"/>
</dbReference>
<proteinExistence type="inferred from homology"/>
<dbReference type="OrthoDB" id="63267at2759"/>
<dbReference type="SUPFAM" id="SSF56112">
    <property type="entry name" value="Protein kinase-like (PK-like)"/>
    <property type="match status" value="1"/>
</dbReference>
<dbReference type="Gene3D" id="3.30.200.20">
    <property type="entry name" value="Phosphorylase Kinase, domain 1"/>
    <property type="match status" value="1"/>
</dbReference>
<sequence length="342" mass="39208">MNSINKKQVSLDDFEIIRLLGKGEYGKVLLVQKKDTNELFALKILKKKVIQEKKQIQHTLSERSVLQKTKHPYIVHLHYAFRTKDKLYMALEYCSGGELYYHLSKFKRFSEDRARFYSACIVLALKYLHSLNIIYRDLKPENIVIDALGYPKITDFGLSKENISSIDVTRTVCGTPEYIAPEIILRQGHGHSADWWSLGCIIYEMLVGLPPFYVEDRREVYKRIIQSRVKFPQAINSVAVDLINKLLIKDPRMRLGADGGEEVMAHPWFQDIDWEELEQKNINPPFVPDINNPKEPVFFSEDFSHSPIGESPNIATSPGCGQTFQGFSYNGSGNSAVMDLDI</sequence>
<dbReference type="SMART" id="SM00133">
    <property type="entry name" value="S_TK_X"/>
    <property type="match status" value="1"/>
</dbReference>
<evidence type="ECO:0000256" key="11">
    <source>
        <dbReference type="PROSITE-ProRule" id="PRU10141"/>
    </source>
</evidence>
<keyword evidence="16" id="KW-1185">Reference proteome</keyword>
<feature type="domain" description="Protein kinase" evidence="13">
    <location>
        <begin position="14"/>
        <end position="269"/>
    </location>
</feature>
<dbReference type="GO" id="GO:0004674">
    <property type="term" value="F:protein serine/threonine kinase activity"/>
    <property type="evidence" value="ECO:0007669"/>
    <property type="project" value="UniProtKB-KW"/>
</dbReference>
<evidence type="ECO:0000256" key="6">
    <source>
        <dbReference type="ARBA" id="ARBA00022741"/>
    </source>
</evidence>
<comment type="catalytic activity">
    <reaction evidence="9">
        <text>L-threonyl-[protein] + ATP = O-phospho-L-threonyl-[protein] + ADP + H(+)</text>
        <dbReference type="Rhea" id="RHEA:46608"/>
        <dbReference type="Rhea" id="RHEA-COMP:11060"/>
        <dbReference type="Rhea" id="RHEA-COMP:11605"/>
        <dbReference type="ChEBI" id="CHEBI:15378"/>
        <dbReference type="ChEBI" id="CHEBI:30013"/>
        <dbReference type="ChEBI" id="CHEBI:30616"/>
        <dbReference type="ChEBI" id="CHEBI:61977"/>
        <dbReference type="ChEBI" id="CHEBI:456216"/>
        <dbReference type="EC" id="2.7.11.1"/>
    </reaction>
</comment>
<dbReference type="FunFam" id="1.10.510.10:FF:000008">
    <property type="entry name" value="Non-specific serine/threonine protein kinase"/>
    <property type="match status" value="1"/>
</dbReference>
<reference evidence="15 16" key="1">
    <citation type="submission" date="2016-11" db="EMBL/GenBank/DDBJ databases">
        <title>The macronuclear genome of Stentor coeruleus: a giant cell with tiny introns.</title>
        <authorList>
            <person name="Slabodnick M."/>
            <person name="Ruby J.G."/>
            <person name="Reiff S.B."/>
            <person name="Swart E.C."/>
            <person name="Gosai S."/>
            <person name="Prabakaran S."/>
            <person name="Witkowska E."/>
            <person name="Larue G.E."/>
            <person name="Fisher S."/>
            <person name="Freeman R.M."/>
            <person name="Gunawardena J."/>
            <person name="Chu W."/>
            <person name="Stover N.A."/>
            <person name="Gregory B.D."/>
            <person name="Nowacki M."/>
            <person name="Derisi J."/>
            <person name="Roy S.W."/>
            <person name="Marshall W.F."/>
            <person name="Sood P."/>
        </authorList>
    </citation>
    <scope>NUCLEOTIDE SEQUENCE [LARGE SCALE GENOMIC DNA]</scope>
    <source>
        <strain evidence="15">WM001</strain>
    </source>
</reference>
<organism evidence="15 16">
    <name type="scientific">Stentor coeruleus</name>
    <dbReference type="NCBI Taxonomy" id="5963"/>
    <lineage>
        <taxon>Eukaryota</taxon>
        <taxon>Sar</taxon>
        <taxon>Alveolata</taxon>
        <taxon>Ciliophora</taxon>
        <taxon>Postciliodesmatophora</taxon>
        <taxon>Heterotrichea</taxon>
        <taxon>Heterotrichida</taxon>
        <taxon>Stentoridae</taxon>
        <taxon>Stentor</taxon>
    </lineage>
</organism>
<evidence type="ECO:0000256" key="5">
    <source>
        <dbReference type="ARBA" id="ARBA00022679"/>
    </source>
</evidence>
<dbReference type="InterPro" id="IPR000961">
    <property type="entry name" value="AGC-kinase_C"/>
</dbReference>
<dbReference type="AlphaFoldDB" id="A0A1R2BY60"/>
<dbReference type="InterPro" id="IPR008271">
    <property type="entry name" value="Ser/Thr_kinase_AS"/>
</dbReference>
<keyword evidence="3 12" id="KW-0723">Serine/threonine-protein kinase</keyword>
<evidence type="ECO:0000256" key="2">
    <source>
        <dbReference type="ARBA" id="ARBA00012513"/>
    </source>
</evidence>
<evidence type="ECO:0000256" key="9">
    <source>
        <dbReference type="ARBA" id="ARBA00047899"/>
    </source>
</evidence>
<comment type="catalytic activity">
    <reaction evidence="10">
        <text>L-seryl-[protein] + ATP = O-phospho-L-seryl-[protein] + ADP + H(+)</text>
        <dbReference type="Rhea" id="RHEA:17989"/>
        <dbReference type="Rhea" id="RHEA-COMP:9863"/>
        <dbReference type="Rhea" id="RHEA-COMP:11604"/>
        <dbReference type="ChEBI" id="CHEBI:15378"/>
        <dbReference type="ChEBI" id="CHEBI:29999"/>
        <dbReference type="ChEBI" id="CHEBI:30616"/>
        <dbReference type="ChEBI" id="CHEBI:83421"/>
        <dbReference type="ChEBI" id="CHEBI:456216"/>
        <dbReference type="EC" id="2.7.11.1"/>
    </reaction>
</comment>
<dbReference type="EMBL" id="MPUH01000368">
    <property type="protein sequence ID" value="OMJ81736.1"/>
    <property type="molecule type" value="Genomic_DNA"/>
</dbReference>
<dbReference type="Pfam" id="PF00069">
    <property type="entry name" value="Pkinase"/>
    <property type="match status" value="1"/>
</dbReference>
<evidence type="ECO:0000259" key="13">
    <source>
        <dbReference type="PROSITE" id="PS50011"/>
    </source>
</evidence>
<dbReference type="PROSITE" id="PS00107">
    <property type="entry name" value="PROTEIN_KINASE_ATP"/>
    <property type="match status" value="1"/>
</dbReference>
<evidence type="ECO:0000259" key="14">
    <source>
        <dbReference type="PROSITE" id="PS51285"/>
    </source>
</evidence>
<keyword evidence="8 11" id="KW-0067">ATP-binding</keyword>
<comment type="caution">
    <text evidence="15">The sequence shown here is derived from an EMBL/GenBank/DDBJ whole genome shotgun (WGS) entry which is preliminary data.</text>
</comment>
<dbReference type="EC" id="2.7.11.1" evidence="2"/>
<evidence type="ECO:0000256" key="8">
    <source>
        <dbReference type="ARBA" id="ARBA00022840"/>
    </source>
</evidence>
<dbReference type="InterPro" id="IPR045270">
    <property type="entry name" value="STKc_AGC"/>
</dbReference>
<gene>
    <name evidence="15" type="ORF">SteCoe_17727</name>
</gene>
<evidence type="ECO:0000256" key="1">
    <source>
        <dbReference type="ARBA" id="ARBA00009903"/>
    </source>
</evidence>
<keyword evidence="6 11" id="KW-0547">Nucleotide-binding</keyword>
<dbReference type="Gene3D" id="1.10.510.10">
    <property type="entry name" value="Transferase(Phosphotransferase) domain 1"/>
    <property type="match status" value="1"/>
</dbReference>
<dbReference type="GO" id="GO:0005524">
    <property type="term" value="F:ATP binding"/>
    <property type="evidence" value="ECO:0007669"/>
    <property type="project" value="UniProtKB-UniRule"/>
</dbReference>
<dbReference type="InterPro" id="IPR011009">
    <property type="entry name" value="Kinase-like_dom_sf"/>
</dbReference>
<dbReference type="PROSITE" id="PS51285">
    <property type="entry name" value="AGC_KINASE_CTER"/>
    <property type="match status" value="1"/>
</dbReference>
<dbReference type="PROSITE" id="PS50011">
    <property type="entry name" value="PROTEIN_KINASE_DOM"/>
    <property type="match status" value="1"/>
</dbReference>
<evidence type="ECO:0000256" key="10">
    <source>
        <dbReference type="ARBA" id="ARBA00048679"/>
    </source>
</evidence>
<dbReference type="InterPro" id="IPR017441">
    <property type="entry name" value="Protein_kinase_ATP_BS"/>
</dbReference>
<evidence type="ECO:0000256" key="3">
    <source>
        <dbReference type="ARBA" id="ARBA00022527"/>
    </source>
</evidence>
<evidence type="ECO:0000256" key="4">
    <source>
        <dbReference type="ARBA" id="ARBA00022553"/>
    </source>
</evidence>
<dbReference type="SMART" id="SM00220">
    <property type="entry name" value="S_TKc"/>
    <property type="match status" value="1"/>
</dbReference>
<comment type="similarity">
    <text evidence="1">Belongs to the protein kinase superfamily. AGC Ser/Thr protein kinase family.</text>
</comment>
<keyword evidence="4" id="KW-0597">Phosphoprotein</keyword>
<evidence type="ECO:0000256" key="12">
    <source>
        <dbReference type="RuleBase" id="RU000304"/>
    </source>
</evidence>
<dbReference type="Proteomes" id="UP000187209">
    <property type="component" value="Unassembled WGS sequence"/>
</dbReference>
<dbReference type="FunFam" id="3.30.200.20:FF:000524">
    <property type="entry name" value="Non-specific serine/threonine protein kinase"/>
    <property type="match status" value="1"/>
</dbReference>
<evidence type="ECO:0000256" key="7">
    <source>
        <dbReference type="ARBA" id="ARBA00022777"/>
    </source>
</evidence>
<evidence type="ECO:0000313" key="16">
    <source>
        <dbReference type="Proteomes" id="UP000187209"/>
    </source>
</evidence>
<protein>
    <recommendedName>
        <fullName evidence="2">non-specific serine/threonine protein kinase</fullName>
        <ecNumber evidence="2">2.7.11.1</ecNumber>
    </recommendedName>
</protein>
<dbReference type="CDD" id="cd05123">
    <property type="entry name" value="STKc_AGC"/>
    <property type="match status" value="1"/>
</dbReference>
<name>A0A1R2BY60_9CILI</name>
<dbReference type="PROSITE" id="PS00108">
    <property type="entry name" value="PROTEIN_KINASE_ST"/>
    <property type="match status" value="1"/>
</dbReference>
<keyword evidence="5" id="KW-0808">Transferase</keyword>
<feature type="domain" description="AGC-kinase C-terminal" evidence="14">
    <location>
        <begin position="270"/>
        <end position="339"/>
    </location>
</feature>
<feature type="binding site" evidence="11">
    <location>
        <position position="43"/>
    </location>
    <ligand>
        <name>ATP</name>
        <dbReference type="ChEBI" id="CHEBI:30616"/>
    </ligand>
</feature>
<keyword evidence="7" id="KW-0418">Kinase</keyword>
<accession>A0A1R2BY60</accession>
<evidence type="ECO:0000313" key="15">
    <source>
        <dbReference type="EMBL" id="OMJ81736.1"/>
    </source>
</evidence>
<dbReference type="InterPro" id="IPR000719">
    <property type="entry name" value="Prot_kinase_dom"/>
</dbReference>